<dbReference type="PANTHER" id="PTHR22803">
    <property type="entry name" value="MANNOSE, PHOSPHOLIPASE, LECTIN RECEPTOR RELATED"/>
    <property type="match status" value="1"/>
</dbReference>
<dbReference type="InterPro" id="IPR016187">
    <property type="entry name" value="CTDL_fold"/>
</dbReference>
<keyword evidence="1" id="KW-1015">Disulfide bond</keyword>
<sequence>QDIKQRCFLFVFLTERAYCPPGWINYRSRCFQIVRSAMSWLNAEKHCVSLRASLASVQNPDEQYFLQNLIASAGLPLAWIGAYNFQGTWLWIDRAGFYYSNWLSLSSVSSYPCAYMRSNAGWSNTNCASTLSFVCSINPTVC</sequence>
<dbReference type="InterPro" id="IPR018378">
    <property type="entry name" value="C-type_lectin_CS"/>
</dbReference>
<dbReference type="SUPFAM" id="SSF56436">
    <property type="entry name" value="C-type lectin-like"/>
    <property type="match status" value="1"/>
</dbReference>
<dbReference type="AlphaFoldDB" id="A0AAD8Z5M8"/>
<proteinExistence type="predicted"/>
<protein>
    <recommendedName>
        <fullName evidence="2">C-type lectin domain-containing protein</fullName>
    </recommendedName>
</protein>
<evidence type="ECO:0000313" key="4">
    <source>
        <dbReference type="Proteomes" id="UP001239994"/>
    </source>
</evidence>
<organism evidence="3 4">
    <name type="scientific">Electrophorus voltai</name>
    <dbReference type="NCBI Taxonomy" id="2609070"/>
    <lineage>
        <taxon>Eukaryota</taxon>
        <taxon>Metazoa</taxon>
        <taxon>Chordata</taxon>
        <taxon>Craniata</taxon>
        <taxon>Vertebrata</taxon>
        <taxon>Euteleostomi</taxon>
        <taxon>Actinopterygii</taxon>
        <taxon>Neopterygii</taxon>
        <taxon>Teleostei</taxon>
        <taxon>Ostariophysi</taxon>
        <taxon>Gymnotiformes</taxon>
        <taxon>Gymnotoidei</taxon>
        <taxon>Gymnotidae</taxon>
        <taxon>Electrophorus</taxon>
    </lineage>
</organism>
<dbReference type="SMART" id="SM00034">
    <property type="entry name" value="CLECT"/>
    <property type="match status" value="1"/>
</dbReference>
<dbReference type="Proteomes" id="UP001239994">
    <property type="component" value="Unassembled WGS sequence"/>
</dbReference>
<dbReference type="EMBL" id="JAROKS010000020">
    <property type="protein sequence ID" value="KAK1791783.1"/>
    <property type="molecule type" value="Genomic_DNA"/>
</dbReference>
<reference evidence="3" key="1">
    <citation type="submission" date="2023-03" db="EMBL/GenBank/DDBJ databases">
        <title>Electrophorus voltai genome.</title>
        <authorList>
            <person name="Bian C."/>
        </authorList>
    </citation>
    <scope>NUCLEOTIDE SEQUENCE</scope>
    <source>
        <strain evidence="3">CB-2022</strain>
        <tissue evidence="3">Muscle</tissue>
    </source>
</reference>
<dbReference type="Pfam" id="PF00059">
    <property type="entry name" value="Lectin_C"/>
    <property type="match status" value="1"/>
</dbReference>
<name>A0AAD8Z5M8_9TELE</name>
<gene>
    <name evidence="3" type="ORF">P4O66_013761</name>
</gene>
<evidence type="ECO:0000256" key="1">
    <source>
        <dbReference type="ARBA" id="ARBA00023157"/>
    </source>
</evidence>
<evidence type="ECO:0000313" key="3">
    <source>
        <dbReference type="EMBL" id="KAK1791783.1"/>
    </source>
</evidence>
<dbReference type="PROSITE" id="PS50041">
    <property type="entry name" value="C_TYPE_LECTIN_2"/>
    <property type="match status" value="1"/>
</dbReference>
<feature type="domain" description="C-type lectin" evidence="2">
    <location>
        <begin position="26"/>
        <end position="136"/>
    </location>
</feature>
<dbReference type="Gene3D" id="3.10.100.10">
    <property type="entry name" value="Mannose-Binding Protein A, subunit A"/>
    <property type="match status" value="1"/>
</dbReference>
<keyword evidence="4" id="KW-1185">Reference proteome</keyword>
<dbReference type="InterPro" id="IPR050111">
    <property type="entry name" value="C-type_lectin/snaclec_domain"/>
</dbReference>
<accession>A0AAD8Z5M8</accession>
<evidence type="ECO:0000259" key="2">
    <source>
        <dbReference type="PROSITE" id="PS50041"/>
    </source>
</evidence>
<feature type="non-terminal residue" evidence="3">
    <location>
        <position position="142"/>
    </location>
</feature>
<dbReference type="CDD" id="cd00037">
    <property type="entry name" value="CLECT"/>
    <property type="match status" value="1"/>
</dbReference>
<dbReference type="InterPro" id="IPR016186">
    <property type="entry name" value="C-type_lectin-like/link_sf"/>
</dbReference>
<dbReference type="PROSITE" id="PS00615">
    <property type="entry name" value="C_TYPE_LECTIN_1"/>
    <property type="match status" value="1"/>
</dbReference>
<dbReference type="InterPro" id="IPR001304">
    <property type="entry name" value="C-type_lectin-like"/>
</dbReference>
<comment type="caution">
    <text evidence="3">The sequence shown here is derived from an EMBL/GenBank/DDBJ whole genome shotgun (WGS) entry which is preliminary data.</text>
</comment>